<name>A0A1H1XHK0_BRESA</name>
<dbReference type="Gene3D" id="3.40.50.720">
    <property type="entry name" value="NAD(P)-binding Rossmann-like Domain"/>
    <property type="match status" value="1"/>
</dbReference>
<evidence type="ECO:0000313" key="2">
    <source>
        <dbReference type="Proteomes" id="UP000199700"/>
    </source>
</evidence>
<sequence length="222" mass="23287">MAEYTQNMHILIFGASGHVGTGLAHHLAAEHRITGVVRSRPNGETAYEPVVVPDWVDRPRAVNEELARTGAPPVDAVIAAVGGWYVDAPLIDRGIAAFDQDYSSYLRGHFAACTVSEALAEEGGGGSIRHLALNGVASVEACVGSGAISVFGAAQEMLIRVAAAETKSVSHRELKVMAPIGGDDRNDLRGAVETVSLSEVADAVIAVLTRPEDHEISTQLSV</sequence>
<proteinExistence type="predicted"/>
<accession>A0A1H1XHK0</accession>
<organism evidence="1 2">
    <name type="scientific">Brevibacterium sandarakinum</name>
    <dbReference type="NCBI Taxonomy" id="629680"/>
    <lineage>
        <taxon>Bacteria</taxon>
        <taxon>Bacillati</taxon>
        <taxon>Actinomycetota</taxon>
        <taxon>Actinomycetes</taxon>
        <taxon>Micrococcales</taxon>
        <taxon>Brevibacteriaceae</taxon>
        <taxon>Brevibacterium</taxon>
    </lineage>
</organism>
<dbReference type="AlphaFoldDB" id="A0A1H1XHK0"/>
<dbReference type="InterPro" id="IPR036291">
    <property type="entry name" value="NAD(P)-bd_dom_sf"/>
</dbReference>
<protein>
    <recommendedName>
        <fullName evidence="3">NAD(P)-binding domain-containing protein</fullName>
    </recommendedName>
</protein>
<dbReference type="STRING" id="629680.SAMN04489751_3721"/>
<gene>
    <name evidence="1" type="ORF">SAMN04489751_3721</name>
</gene>
<reference evidence="1" key="1">
    <citation type="submission" date="2016-10" db="EMBL/GenBank/DDBJ databases">
        <authorList>
            <person name="Varghese N."/>
            <person name="Submissions S."/>
        </authorList>
    </citation>
    <scope>NUCLEOTIDE SEQUENCE [LARGE SCALE GENOMIC DNA]</scope>
    <source>
        <strain evidence="1">DSM 22082</strain>
    </source>
</reference>
<evidence type="ECO:0000313" key="1">
    <source>
        <dbReference type="EMBL" id="SDT08612.1"/>
    </source>
</evidence>
<dbReference type="Proteomes" id="UP000199700">
    <property type="component" value="Chromosome"/>
</dbReference>
<dbReference type="EMBL" id="LT629739">
    <property type="protein sequence ID" value="SDT08612.1"/>
    <property type="molecule type" value="Genomic_DNA"/>
</dbReference>
<dbReference type="SUPFAM" id="SSF51735">
    <property type="entry name" value="NAD(P)-binding Rossmann-fold domains"/>
    <property type="match status" value="1"/>
</dbReference>
<evidence type="ECO:0008006" key="3">
    <source>
        <dbReference type="Google" id="ProtNLM"/>
    </source>
</evidence>
<keyword evidence="2" id="KW-1185">Reference proteome</keyword>